<evidence type="ECO:0000313" key="2">
    <source>
        <dbReference type="EMBL" id="KIQ66042.1"/>
    </source>
</evidence>
<comment type="caution">
    <text evidence="2">The sequence shown here is derived from an EMBL/GenBank/DDBJ whole genome shotgun (WGS) entry which is preliminary data.</text>
</comment>
<proteinExistence type="predicted"/>
<keyword evidence="3" id="KW-1185">Reference proteome</keyword>
<dbReference type="EMBL" id="JXZB01000002">
    <property type="protein sequence ID" value="KIQ66042.1"/>
    <property type="molecule type" value="Genomic_DNA"/>
</dbReference>
<dbReference type="Pfam" id="PF19681">
    <property type="entry name" value="DUF6183"/>
    <property type="match status" value="1"/>
</dbReference>
<dbReference type="PATRIC" id="fig|2064.6.peg.3312"/>
<evidence type="ECO:0000313" key="3">
    <source>
        <dbReference type="Proteomes" id="UP000032066"/>
    </source>
</evidence>
<reference evidence="2 3" key="1">
    <citation type="submission" date="2015-02" db="EMBL/GenBank/DDBJ databases">
        <title>Draft genome sequence of Kitasatospora griseola MF730-N6, a bafilomycin, terpentecin and satosporin producer.</title>
        <authorList>
            <person name="Arens J.C."/>
            <person name="Haltli B."/>
            <person name="Kerr R.G."/>
        </authorList>
    </citation>
    <scope>NUCLEOTIDE SEQUENCE [LARGE SCALE GENOMIC DNA]</scope>
    <source>
        <strain evidence="2 3">MF730-N6</strain>
    </source>
</reference>
<name>A0A0D0Q0G9_KITGR</name>
<evidence type="ECO:0000256" key="1">
    <source>
        <dbReference type="SAM" id="MobiDB-lite"/>
    </source>
</evidence>
<dbReference type="Proteomes" id="UP000032066">
    <property type="component" value="Unassembled WGS sequence"/>
</dbReference>
<sequence>MARPDRIARIVADLPRLGDVNSVCATAREQLARGDAAFLAELGLALAGRLGGAEPQWQYRSVFDHLVRLLAARPGAENVRQALRLLTAAPDSARPAASLLASGHRPADLAAAFAEPAPNELRACLVHELIVRGVDLATVPGASAWAAAPHFAQHPLGTLPLTPSPLEALADLPGHGPDGGCHALPYGGAGGEQSTARRTAEPLPPAAETTTPEAAEALGRAVANWAEESNGRIEARVFEFAAPLPVESVPVALLALGLNCLAGAEPSAVSVTACPPAEAWSVLFAAASTGGAYNHGVQGAYGRLAAWQSPAALADAGLPAAEARATVCHWFAFDARAPWFDRIAWDLGLAALTPDRRRLAVLAATDTD</sequence>
<dbReference type="InterPro" id="IPR045756">
    <property type="entry name" value="DUF6183"/>
</dbReference>
<dbReference type="AlphaFoldDB" id="A0A0D0Q0G9"/>
<protein>
    <submittedName>
        <fullName evidence="2">Uncharacterized protein</fullName>
    </submittedName>
</protein>
<accession>A0A0D0Q0G9</accession>
<feature type="region of interest" description="Disordered" evidence="1">
    <location>
        <begin position="188"/>
        <end position="211"/>
    </location>
</feature>
<gene>
    <name evidence="2" type="ORF">TR51_15425</name>
</gene>
<organism evidence="2 3">
    <name type="scientific">Kitasatospora griseola</name>
    <name type="common">Streptomyces griseolosporeus</name>
    <dbReference type="NCBI Taxonomy" id="2064"/>
    <lineage>
        <taxon>Bacteria</taxon>
        <taxon>Bacillati</taxon>
        <taxon>Actinomycetota</taxon>
        <taxon>Actinomycetes</taxon>
        <taxon>Kitasatosporales</taxon>
        <taxon>Streptomycetaceae</taxon>
        <taxon>Kitasatospora</taxon>
    </lineage>
</organism>